<dbReference type="PANTHER" id="PTHR43776">
    <property type="entry name" value="TRANSPORT ATP-BINDING PROTEIN"/>
    <property type="match status" value="1"/>
</dbReference>
<dbReference type="Gene3D" id="3.40.50.300">
    <property type="entry name" value="P-loop containing nucleotide triphosphate hydrolases"/>
    <property type="match status" value="1"/>
</dbReference>
<keyword evidence="2" id="KW-0813">Transport</keyword>
<dbReference type="InterPro" id="IPR013563">
    <property type="entry name" value="Oligopep_ABC_C"/>
</dbReference>
<dbReference type="SUPFAM" id="SSF52540">
    <property type="entry name" value="P-loop containing nucleoside triphosphate hydrolases"/>
    <property type="match status" value="1"/>
</dbReference>
<reference evidence="8" key="1">
    <citation type="submission" date="2017-04" db="EMBL/GenBank/DDBJ databases">
        <authorList>
            <person name="Varghese N."/>
            <person name="Submissions S."/>
        </authorList>
    </citation>
    <scope>NUCLEOTIDE SEQUENCE [LARGE SCALE GENOMIC DNA]</scope>
    <source>
        <strain evidence="8">LMG 29540</strain>
    </source>
</reference>
<keyword evidence="3" id="KW-0547">Nucleotide-binding</keyword>
<evidence type="ECO:0000313" key="7">
    <source>
        <dbReference type="EMBL" id="SMG41933.1"/>
    </source>
</evidence>
<proteinExistence type="inferred from homology"/>
<evidence type="ECO:0000256" key="1">
    <source>
        <dbReference type="ARBA" id="ARBA00005417"/>
    </source>
</evidence>
<dbReference type="Proteomes" id="UP000193228">
    <property type="component" value="Unassembled WGS sequence"/>
</dbReference>
<evidence type="ECO:0000256" key="4">
    <source>
        <dbReference type="ARBA" id="ARBA00022840"/>
    </source>
</evidence>
<name>A0A1X7KKF1_9BURK</name>
<evidence type="ECO:0000256" key="2">
    <source>
        <dbReference type="ARBA" id="ARBA00022448"/>
    </source>
</evidence>
<evidence type="ECO:0000259" key="5">
    <source>
        <dbReference type="Pfam" id="PF00005"/>
    </source>
</evidence>
<sequence>MSASGCPAPLVEIDHLQCFSGGQRQRIAIARALASEPEFLICDEPTSALDVSVQARVLNLLSDLQDQLGLTYMLISHNLATVYQMADRVAVMQGGRLCEINDTESLFKAPQQPYTRMLIDSVPVLN</sequence>
<dbReference type="GO" id="GO:0016887">
    <property type="term" value="F:ATP hydrolysis activity"/>
    <property type="evidence" value="ECO:0007669"/>
    <property type="project" value="InterPro"/>
</dbReference>
<dbReference type="InterPro" id="IPR003439">
    <property type="entry name" value="ABC_transporter-like_ATP-bd"/>
</dbReference>
<dbReference type="RefSeq" id="WP_420814665.1">
    <property type="nucleotide sequence ID" value="NZ_FXAT01000004.1"/>
</dbReference>
<dbReference type="AlphaFoldDB" id="A0A1X7KKF1"/>
<dbReference type="InterPro" id="IPR027417">
    <property type="entry name" value="P-loop_NTPase"/>
</dbReference>
<dbReference type="GO" id="GO:0015833">
    <property type="term" value="P:peptide transport"/>
    <property type="evidence" value="ECO:0007669"/>
    <property type="project" value="InterPro"/>
</dbReference>
<evidence type="ECO:0000313" key="8">
    <source>
        <dbReference type="Proteomes" id="UP000193228"/>
    </source>
</evidence>
<comment type="similarity">
    <text evidence="1">Belongs to the ABC transporter superfamily.</text>
</comment>
<evidence type="ECO:0000259" key="6">
    <source>
        <dbReference type="Pfam" id="PF08352"/>
    </source>
</evidence>
<feature type="domain" description="Oligopeptide/dipeptide ABC transporter C-terminal" evidence="6">
    <location>
        <begin position="99"/>
        <end position="125"/>
    </location>
</feature>
<keyword evidence="4" id="KW-0067">ATP-binding</keyword>
<accession>A0A1X7KKF1</accession>
<keyword evidence="8" id="KW-1185">Reference proteome</keyword>
<feature type="domain" description="ABC transporter" evidence="5">
    <location>
        <begin position="17"/>
        <end position="47"/>
    </location>
</feature>
<evidence type="ECO:0000256" key="3">
    <source>
        <dbReference type="ARBA" id="ARBA00022741"/>
    </source>
</evidence>
<gene>
    <name evidence="7" type="ORF">SAMN06265784_10421</name>
</gene>
<dbReference type="GO" id="GO:0005524">
    <property type="term" value="F:ATP binding"/>
    <property type="evidence" value="ECO:0007669"/>
    <property type="project" value="UniProtKB-KW"/>
</dbReference>
<dbReference type="InterPro" id="IPR050319">
    <property type="entry name" value="ABC_transp_ATP-bind"/>
</dbReference>
<dbReference type="PANTHER" id="PTHR43776:SF7">
    <property type="entry name" value="D,D-DIPEPTIDE TRANSPORT ATP-BINDING PROTEIN DDPF-RELATED"/>
    <property type="match status" value="1"/>
</dbReference>
<dbReference type="Pfam" id="PF08352">
    <property type="entry name" value="oligo_HPY"/>
    <property type="match status" value="1"/>
</dbReference>
<dbReference type="STRING" id="1515439.SAMN06265784_10421"/>
<dbReference type="Pfam" id="PF00005">
    <property type="entry name" value="ABC_tran"/>
    <property type="match status" value="1"/>
</dbReference>
<protein>
    <submittedName>
        <fullName evidence="7">ABC transporter</fullName>
    </submittedName>
</protein>
<organism evidence="7 8">
    <name type="scientific">Paraburkholderia susongensis</name>
    <dbReference type="NCBI Taxonomy" id="1515439"/>
    <lineage>
        <taxon>Bacteria</taxon>
        <taxon>Pseudomonadati</taxon>
        <taxon>Pseudomonadota</taxon>
        <taxon>Betaproteobacteria</taxon>
        <taxon>Burkholderiales</taxon>
        <taxon>Burkholderiaceae</taxon>
        <taxon>Paraburkholderia</taxon>
    </lineage>
</organism>
<dbReference type="EMBL" id="FXAT01000004">
    <property type="protein sequence ID" value="SMG41933.1"/>
    <property type="molecule type" value="Genomic_DNA"/>
</dbReference>